<feature type="signal peptide" evidence="1">
    <location>
        <begin position="1"/>
        <end position="21"/>
    </location>
</feature>
<name>R7UY09_CAPTE</name>
<organism evidence="2">
    <name type="scientific">Capitella teleta</name>
    <name type="common">Polychaete worm</name>
    <dbReference type="NCBI Taxonomy" id="283909"/>
    <lineage>
        <taxon>Eukaryota</taxon>
        <taxon>Metazoa</taxon>
        <taxon>Spiralia</taxon>
        <taxon>Lophotrochozoa</taxon>
        <taxon>Annelida</taxon>
        <taxon>Polychaeta</taxon>
        <taxon>Sedentaria</taxon>
        <taxon>Scolecida</taxon>
        <taxon>Capitellidae</taxon>
        <taxon>Capitella</taxon>
    </lineage>
</organism>
<reference evidence="3" key="3">
    <citation type="submission" date="2015-06" db="UniProtKB">
        <authorList>
            <consortium name="EnsemblMetazoa"/>
        </authorList>
    </citation>
    <scope>IDENTIFICATION</scope>
</reference>
<feature type="chain" id="PRO_5008788499" description="Apple domain-containing protein" evidence="1">
    <location>
        <begin position="22"/>
        <end position="115"/>
    </location>
</feature>
<sequence length="115" mass="13303">MLSPWQCTLFLLLMLHRNVAGYRIYNWFNSSLGLSSKEIDSTVASGLNCQTFCLSNPRCWSLQWETNLVGFANCKIFDTSRDLEPPDKPVKIHLEPHTREQTTTELEVRDKFAHN</sequence>
<proteinExistence type="predicted"/>
<keyword evidence="1" id="KW-0732">Signal</keyword>
<reference evidence="4" key="1">
    <citation type="submission" date="2012-12" db="EMBL/GenBank/DDBJ databases">
        <authorList>
            <person name="Hellsten U."/>
            <person name="Grimwood J."/>
            <person name="Chapman J.A."/>
            <person name="Shapiro H."/>
            <person name="Aerts A."/>
            <person name="Otillar R.P."/>
            <person name="Terry A.Y."/>
            <person name="Boore J.L."/>
            <person name="Simakov O."/>
            <person name="Marletaz F."/>
            <person name="Cho S.-J."/>
            <person name="Edsinger-Gonzales E."/>
            <person name="Havlak P."/>
            <person name="Kuo D.-H."/>
            <person name="Larsson T."/>
            <person name="Lv J."/>
            <person name="Arendt D."/>
            <person name="Savage R."/>
            <person name="Osoegawa K."/>
            <person name="de Jong P."/>
            <person name="Lindberg D.R."/>
            <person name="Seaver E.C."/>
            <person name="Weisblat D.A."/>
            <person name="Putnam N.H."/>
            <person name="Grigoriev I.V."/>
            <person name="Rokhsar D.S."/>
        </authorList>
    </citation>
    <scope>NUCLEOTIDE SEQUENCE</scope>
    <source>
        <strain evidence="4">I ESC-2004</strain>
    </source>
</reference>
<protein>
    <recommendedName>
        <fullName evidence="5">Apple domain-containing protein</fullName>
    </recommendedName>
</protein>
<evidence type="ECO:0000256" key="1">
    <source>
        <dbReference type="SAM" id="SignalP"/>
    </source>
</evidence>
<keyword evidence="4" id="KW-1185">Reference proteome</keyword>
<dbReference type="AlphaFoldDB" id="R7UY09"/>
<dbReference type="EMBL" id="AMQN01000865">
    <property type="status" value="NOT_ANNOTATED_CDS"/>
    <property type="molecule type" value="Genomic_DNA"/>
</dbReference>
<evidence type="ECO:0008006" key="5">
    <source>
        <dbReference type="Google" id="ProtNLM"/>
    </source>
</evidence>
<evidence type="ECO:0000313" key="4">
    <source>
        <dbReference type="Proteomes" id="UP000014760"/>
    </source>
</evidence>
<dbReference type="HOGENOM" id="CLU_2111187_0_0_1"/>
<dbReference type="EMBL" id="AMQN01000866">
    <property type="status" value="NOT_ANNOTATED_CDS"/>
    <property type="molecule type" value="Genomic_DNA"/>
</dbReference>
<gene>
    <name evidence="2" type="ORF">CAPTEDRAFT_221605</name>
</gene>
<dbReference type="EMBL" id="KB296703">
    <property type="protein sequence ID" value="ELU11468.1"/>
    <property type="molecule type" value="Genomic_DNA"/>
</dbReference>
<evidence type="ECO:0000313" key="3">
    <source>
        <dbReference type="EnsemblMetazoa" id="CapteP221605"/>
    </source>
</evidence>
<accession>R7UY09</accession>
<dbReference type="EnsemblMetazoa" id="CapteT221605">
    <property type="protein sequence ID" value="CapteP221605"/>
    <property type="gene ID" value="CapteG221605"/>
</dbReference>
<evidence type="ECO:0000313" key="2">
    <source>
        <dbReference type="EMBL" id="ELU11468.1"/>
    </source>
</evidence>
<dbReference type="Proteomes" id="UP000014760">
    <property type="component" value="Unassembled WGS sequence"/>
</dbReference>
<reference evidence="2 4" key="2">
    <citation type="journal article" date="2013" name="Nature">
        <title>Insights into bilaterian evolution from three spiralian genomes.</title>
        <authorList>
            <person name="Simakov O."/>
            <person name="Marletaz F."/>
            <person name="Cho S.J."/>
            <person name="Edsinger-Gonzales E."/>
            <person name="Havlak P."/>
            <person name="Hellsten U."/>
            <person name="Kuo D.H."/>
            <person name="Larsson T."/>
            <person name="Lv J."/>
            <person name="Arendt D."/>
            <person name="Savage R."/>
            <person name="Osoegawa K."/>
            <person name="de Jong P."/>
            <person name="Grimwood J."/>
            <person name="Chapman J.A."/>
            <person name="Shapiro H."/>
            <person name="Aerts A."/>
            <person name="Otillar R.P."/>
            <person name="Terry A.Y."/>
            <person name="Boore J.L."/>
            <person name="Grigoriev I.V."/>
            <person name="Lindberg D.R."/>
            <person name="Seaver E.C."/>
            <person name="Weisblat D.A."/>
            <person name="Putnam N.H."/>
            <person name="Rokhsar D.S."/>
        </authorList>
    </citation>
    <scope>NUCLEOTIDE SEQUENCE</scope>
    <source>
        <strain evidence="2 4">I ESC-2004</strain>
    </source>
</reference>